<comment type="caution">
    <text evidence="2">The sequence shown here is derived from an EMBL/GenBank/DDBJ whole genome shotgun (WGS) entry which is preliminary data.</text>
</comment>
<dbReference type="EMBL" id="BMMU01000039">
    <property type="protein sequence ID" value="GGJ65226.1"/>
    <property type="molecule type" value="Genomic_DNA"/>
</dbReference>
<gene>
    <name evidence="2" type="ORF">GCM10012282_72940</name>
</gene>
<accession>A0A917P7A1</accession>
<feature type="region of interest" description="Disordered" evidence="1">
    <location>
        <begin position="1"/>
        <end position="50"/>
    </location>
</feature>
<dbReference type="Proteomes" id="UP000625682">
    <property type="component" value="Unassembled WGS sequence"/>
</dbReference>
<evidence type="ECO:0000313" key="3">
    <source>
        <dbReference type="Proteomes" id="UP000625682"/>
    </source>
</evidence>
<protein>
    <submittedName>
        <fullName evidence="2">Uncharacterized protein</fullName>
    </submittedName>
</protein>
<evidence type="ECO:0000256" key="1">
    <source>
        <dbReference type="SAM" id="MobiDB-lite"/>
    </source>
</evidence>
<dbReference type="AlphaFoldDB" id="A0A917P7A1"/>
<reference evidence="2" key="2">
    <citation type="submission" date="2020-09" db="EMBL/GenBank/DDBJ databases">
        <authorList>
            <person name="Sun Q."/>
            <person name="Zhou Y."/>
        </authorList>
    </citation>
    <scope>NUCLEOTIDE SEQUENCE</scope>
    <source>
        <strain evidence="2">CGMCC 4.7272</strain>
    </source>
</reference>
<evidence type="ECO:0000313" key="2">
    <source>
        <dbReference type="EMBL" id="GGJ65226.1"/>
    </source>
</evidence>
<dbReference type="RefSeq" id="WP_189151699.1">
    <property type="nucleotide sequence ID" value="NZ_BAABER010000042.1"/>
</dbReference>
<sequence>MKGSTHRRCYCRDPETGKPLGKNCPKLSSRKHGSYSIRQELPPTEDDGVP</sequence>
<organism evidence="2 3">
    <name type="scientific">Streptomyces lacrimifluminis</name>
    <dbReference type="NCBI Taxonomy" id="1500077"/>
    <lineage>
        <taxon>Bacteria</taxon>
        <taxon>Bacillati</taxon>
        <taxon>Actinomycetota</taxon>
        <taxon>Actinomycetes</taxon>
        <taxon>Kitasatosporales</taxon>
        <taxon>Streptomycetaceae</taxon>
        <taxon>Streptomyces</taxon>
    </lineage>
</organism>
<reference evidence="2" key="1">
    <citation type="journal article" date="2014" name="Int. J. Syst. Evol. Microbiol.">
        <title>Complete genome sequence of Corynebacterium casei LMG S-19264T (=DSM 44701T), isolated from a smear-ripened cheese.</title>
        <authorList>
            <consortium name="US DOE Joint Genome Institute (JGI-PGF)"/>
            <person name="Walter F."/>
            <person name="Albersmeier A."/>
            <person name="Kalinowski J."/>
            <person name="Ruckert C."/>
        </authorList>
    </citation>
    <scope>NUCLEOTIDE SEQUENCE</scope>
    <source>
        <strain evidence="2">CGMCC 4.7272</strain>
    </source>
</reference>
<name>A0A917P7A1_9ACTN</name>
<keyword evidence="3" id="KW-1185">Reference proteome</keyword>
<proteinExistence type="predicted"/>